<sequence>MSETKHTPLPWQATQDVGGSWHIDSGYRGNGTDYIPVADLRNDGEGNSKLIVTSVNARPKVEELVKAGKSIVTEFLEMSSGIEDTPYNVQRLETAIREVEAALKGEA</sequence>
<dbReference type="AlphaFoldDB" id="A0A0F9AJS6"/>
<organism evidence="1">
    <name type="scientific">marine sediment metagenome</name>
    <dbReference type="NCBI Taxonomy" id="412755"/>
    <lineage>
        <taxon>unclassified sequences</taxon>
        <taxon>metagenomes</taxon>
        <taxon>ecological metagenomes</taxon>
    </lineage>
</organism>
<protein>
    <submittedName>
        <fullName evidence="1">Uncharacterized protein</fullName>
    </submittedName>
</protein>
<reference evidence="1" key="1">
    <citation type="journal article" date="2015" name="Nature">
        <title>Complex archaea that bridge the gap between prokaryotes and eukaryotes.</title>
        <authorList>
            <person name="Spang A."/>
            <person name="Saw J.H."/>
            <person name="Jorgensen S.L."/>
            <person name="Zaremba-Niedzwiedzka K."/>
            <person name="Martijn J."/>
            <person name="Lind A.E."/>
            <person name="van Eijk R."/>
            <person name="Schleper C."/>
            <person name="Guy L."/>
            <person name="Ettema T.J."/>
        </authorList>
    </citation>
    <scope>NUCLEOTIDE SEQUENCE</scope>
</reference>
<dbReference type="EMBL" id="LAZR01042387">
    <property type="protein sequence ID" value="KKL09650.1"/>
    <property type="molecule type" value="Genomic_DNA"/>
</dbReference>
<evidence type="ECO:0000313" key="1">
    <source>
        <dbReference type="EMBL" id="KKL09650.1"/>
    </source>
</evidence>
<name>A0A0F9AJS6_9ZZZZ</name>
<comment type="caution">
    <text evidence="1">The sequence shown here is derived from an EMBL/GenBank/DDBJ whole genome shotgun (WGS) entry which is preliminary data.</text>
</comment>
<gene>
    <name evidence="1" type="ORF">LCGC14_2563740</name>
</gene>
<proteinExistence type="predicted"/>
<accession>A0A0F9AJS6</accession>